<dbReference type="Proteomes" id="UP000324222">
    <property type="component" value="Unassembled WGS sequence"/>
</dbReference>
<accession>A0A5B7DH23</accession>
<organism evidence="1 2">
    <name type="scientific">Portunus trituberculatus</name>
    <name type="common">Swimming crab</name>
    <name type="synonym">Neptunus trituberculatus</name>
    <dbReference type="NCBI Taxonomy" id="210409"/>
    <lineage>
        <taxon>Eukaryota</taxon>
        <taxon>Metazoa</taxon>
        <taxon>Ecdysozoa</taxon>
        <taxon>Arthropoda</taxon>
        <taxon>Crustacea</taxon>
        <taxon>Multicrustacea</taxon>
        <taxon>Malacostraca</taxon>
        <taxon>Eumalacostraca</taxon>
        <taxon>Eucarida</taxon>
        <taxon>Decapoda</taxon>
        <taxon>Pleocyemata</taxon>
        <taxon>Brachyura</taxon>
        <taxon>Eubrachyura</taxon>
        <taxon>Portunoidea</taxon>
        <taxon>Portunidae</taxon>
        <taxon>Portuninae</taxon>
        <taxon>Portunus</taxon>
    </lineage>
</organism>
<keyword evidence="2" id="KW-1185">Reference proteome</keyword>
<comment type="caution">
    <text evidence="1">The sequence shown here is derived from an EMBL/GenBank/DDBJ whole genome shotgun (WGS) entry which is preliminary data.</text>
</comment>
<name>A0A5B7DH23_PORTR</name>
<dbReference type="EMBL" id="VSRR010000876">
    <property type="protein sequence ID" value="MPC20479.1"/>
    <property type="molecule type" value="Genomic_DNA"/>
</dbReference>
<evidence type="ECO:0000313" key="2">
    <source>
        <dbReference type="Proteomes" id="UP000324222"/>
    </source>
</evidence>
<gene>
    <name evidence="1" type="ORF">E2C01_013424</name>
</gene>
<sequence>MKGKEERPREGCGWAHISAAAVQSTQEALDKKSIETQVWTVQGVVGRRKDEVGLFPHFCKSAEYRELVPRARSDLMKRTQWHIQIGRVTLL</sequence>
<reference evidence="1 2" key="1">
    <citation type="submission" date="2019-05" db="EMBL/GenBank/DDBJ databases">
        <title>Another draft genome of Portunus trituberculatus and its Hox gene families provides insights of decapod evolution.</title>
        <authorList>
            <person name="Jeong J.-H."/>
            <person name="Song I."/>
            <person name="Kim S."/>
            <person name="Choi T."/>
            <person name="Kim D."/>
            <person name="Ryu S."/>
            <person name="Kim W."/>
        </authorList>
    </citation>
    <scope>NUCLEOTIDE SEQUENCE [LARGE SCALE GENOMIC DNA]</scope>
    <source>
        <tissue evidence="1">Muscle</tissue>
    </source>
</reference>
<evidence type="ECO:0000313" key="1">
    <source>
        <dbReference type="EMBL" id="MPC20479.1"/>
    </source>
</evidence>
<protein>
    <submittedName>
        <fullName evidence="1">Uncharacterized protein</fullName>
    </submittedName>
</protein>
<proteinExistence type="predicted"/>
<dbReference type="AlphaFoldDB" id="A0A5B7DH23"/>